<dbReference type="AlphaFoldDB" id="A0A849IDD2"/>
<evidence type="ECO:0000313" key="2">
    <source>
        <dbReference type="Proteomes" id="UP000564885"/>
    </source>
</evidence>
<keyword evidence="2" id="KW-1185">Reference proteome</keyword>
<name>A0A849IDD2_9HYPH</name>
<organism evidence="1 2">
    <name type="scientific">Enterovirga aerilata</name>
    <dbReference type="NCBI Taxonomy" id="2730920"/>
    <lineage>
        <taxon>Bacteria</taxon>
        <taxon>Pseudomonadati</taxon>
        <taxon>Pseudomonadota</taxon>
        <taxon>Alphaproteobacteria</taxon>
        <taxon>Hyphomicrobiales</taxon>
        <taxon>Methylobacteriaceae</taxon>
        <taxon>Enterovirga</taxon>
    </lineage>
</organism>
<comment type="caution">
    <text evidence="1">The sequence shown here is derived from an EMBL/GenBank/DDBJ whole genome shotgun (WGS) entry which is preliminary data.</text>
</comment>
<gene>
    <name evidence="1" type="ORF">HJG44_17865</name>
</gene>
<accession>A0A849IDD2</accession>
<dbReference type="Proteomes" id="UP000564885">
    <property type="component" value="Unassembled WGS sequence"/>
</dbReference>
<evidence type="ECO:0000313" key="1">
    <source>
        <dbReference type="EMBL" id="NNM74235.1"/>
    </source>
</evidence>
<reference evidence="1 2" key="1">
    <citation type="submission" date="2020-04" db="EMBL/GenBank/DDBJ databases">
        <title>Enterovirga sp. isolate from soil.</title>
        <authorList>
            <person name="Chea S."/>
            <person name="Kim D.-U."/>
        </authorList>
    </citation>
    <scope>NUCLEOTIDE SEQUENCE [LARGE SCALE GENOMIC DNA]</scope>
    <source>
        <strain evidence="1 2">DB1703</strain>
    </source>
</reference>
<protein>
    <submittedName>
        <fullName evidence="1">Uncharacterized protein</fullName>
    </submittedName>
</protein>
<dbReference type="RefSeq" id="WP_171219692.1">
    <property type="nucleotide sequence ID" value="NZ_JABEPP010000005.1"/>
</dbReference>
<sequence>MAGLGEFSEKESLNCYIDENGELVCVPFVSFRDEKALDGALILNGLSGEDKEAVRQLLEQRAKSQSGE</sequence>
<dbReference type="EMBL" id="JABEPP010000005">
    <property type="protein sequence ID" value="NNM74235.1"/>
    <property type="molecule type" value="Genomic_DNA"/>
</dbReference>
<proteinExistence type="predicted"/>